<dbReference type="AlphaFoldDB" id="A0A1Z4KWT2"/>
<evidence type="ECO:0000313" key="2">
    <source>
        <dbReference type="EMBL" id="BAY73424.1"/>
    </source>
</evidence>
<reference evidence="2 3" key="1">
    <citation type="submission" date="2017-06" db="EMBL/GenBank/DDBJ databases">
        <title>Genome sequencing of cyanobaciteial culture collection at National Institute for Environmental Studies (NIES).</title>
        <authorList>
            <person name="Hirose Y."/>
            <person name="Shimura Y."/>
            <person name="Fujisawa T."/>
            <person name="Nakamura Y."/>
            <person name="Kawachi M."/>
        </authorList>
    </citation>
    <scope>NUCLEOTIDE SEQUENCE [LARGE SCALE GENOMIC DNA]</scope>
    <source>
        <strain evidence="2 3">NIES-23</strain>
        <plasmid evidence="3">Plasmid Plasmid3 dna</plasmid>
    </source>
</reference>
<accession>A0A1Z4KWT2</accession>
<keyword evidence="2" id="KW-0614">Plasmid</keyword>
<sequence length="393" mass="43693">MELAGQTKGFGARQLRGALDSSPLWGASKVEDTYNLLGHALKKAIGVISRQQGRGLSEVAGDIGVNIVVGSSLKAALDLNWDDPDQKNLALGIVLDALERCENFVQTQPESNEHPQVRSALSTARLIEAQDVVIDAHGEIKLLSGVAKERRISIEDDEMRHGRKSKSQRFDGYKRHILRDLDNGLIRAVGITRANIPEASVTDAIAVDLKSQKVNLVELHIDRAYLSSSLVQNRSDELIIYCKAWQVKNSKRFTKTAFILDWDNQTICCPNQVILPFTVGGKVQFPKNICATCPVRELCTTSKAGRSVSIHPDEPLFRELQQRQLTPAGRAKLRERVAVEHSLSHIGRWQGEQARYVGTRKNLFDLRRTAVVHNLHVLAKIFTHNTEQPATLA</sequence>
<dbReference type="Pfam" id="PF13751">
    <property type="entry name" value="DDE_Tnp_1_6"/>
    <property type="match status" value="1"/>
</dbReference>
<dbReference type="PANTHER" id="PTHR35604:SF2">
    <property type="entry name" value="TRANSPOSASE INSH FOR INSERTION SEQUENCE ELEMENT IS5A-RELATED"/>
    <property type="match status" value="1"/>
</dbReference>
<organism evidence="2 3">
    <name type="scientific">Trichormus variabilis NIES-23</name>
    <dbReference type="NCBI Taxonomy" id="1973479"/>
    <lineage>
        <taxon>Bacteria</taxon>
        <taxon>Bacillati</taxon>
        <taxon>Cyanobacteriota</taxon>
        <taxon>Cyanophyceae</taxon>
        <taxon>Nostocales</taxon>
        <taxon>Nostocaceae</taxon>
        <taxon>Trichormus</taxon>
    </lineage>
</organism>
<dbReference type="Proteomes" id="UP000217507">
    <property type="component" value="Plasmid Plasmid3 dna"/>
</dbReference>
<gene>
    <name evidence="2" type="ORF">NIES23_62520</name>
</gene>
<dbReference type="InterPro" id="IPR025668">
    <property type="entry name" value="Tnp_DDE_dom"/>
</dbReference>
<evidence type="ECO:0000313" key="3">
    <source>
        <dbReference type="Proteomes" id="UP000217507"/>
    </source>
</evidence>
<evidence type="ECO:0000259" key="1">
    <source>
        <dbReference type="Pfam" id="PF13751"/>
    </source>
</evidence>
<feature type="domain" description="Transposase DDE" evidence="1">
    <location>
        <begin position="284"/>
        <end position="378"/>
    </location>
</feature>
<name>A0A1Z4KWT2_ANAVA</name>
<protein>
    <submittedName>
        <fullName evidence="2">Putative transposase</fullName>
    </submittedName>
</protein>
<dbReference type="EMBL" id="AP018219">
    <property type="protein sequence ID" value="BAY73424.1"/>
    <property type="molecule type" value="Genomic_DNA"/>
</dbReference>
<geneLocation type="plasmid" evidence="2">
    <name>plasmid3</name>
</geneLocation>
<proteinExistence type="predicted"/>
<dbReference type="PANTHER" id="PTHR35604">
    <property type="entry name" value="TRANSPOSASE INSH FOR INSERTION SEQUENCE ELEMENT IS5A-RELATED"/>
    <property type="match status" value="1"/>
</dbReference>